<dbReference type="Gene3D" id="3.90.550.40">
    <property type="match status" value="1"/>
</dbReference>
<gene>
    <name evidence="1" type="ORF">MM415A03240_0004</name>
</gene>
<name>A0A6M3JN48_9ZZZZ</name>
<dbReference type="AlphaFoldDB" id="A0A6M3JN48"/>
<dbReference type="InterPro" id="IPR029044">
    <property type="entry name" value="Nucleotide-diphossugar_trans"/>
</dbReference>
<reference evidence="1" key="1">
    <citation type="submission" date="2020-03" db="EMBL/GenBank/DDBJ databases">
        <title>The deep terrestrial virosphere.</title>
        <authorList>
            <person name="Holmfeldt K."/>
            <person name="Nilsson E."/>
            <person name="Simone D."/>
            <person name="Lopez-Fernandez M."/>
            <person name="Wu X."/>
            <person name="de Brujin I."/>
            <person name="Lundin D."/>
            <person name="Andersson A."/>
            <person name="Bertilsson S."/>
            <person name="Dopson M."/>
        </authorList>
    </citation>
    <scope>NUCLEOTIDE SEQUENCE</scope>
    <source>
        <strain evidence="1">MM415A03240</strain>
    </source>
</reference>
<sequence>MSQRLLVIAGLHRTEALPHWQHAATIRVLKKNCETIYIDEGHIFDVGKARQQMVEVFLTIPKATHLLFVDDDIAAPKADCLLGMFQFMDAHPASIVSGLYYNKNPPHAPLLMSLTERDGKILFGFPYKDRIIEKNLVLKVGAVPAGFLLIPREVFEKIPPPWFVYGDPELNAKQIVQGENVGEDIYFSIKARKYGYDLWVDTRASLLHYVPMFVGDPELMKLMFRGVDTVAPQIRAVSNEYKNRIDKIGK</sequence>
<dbReference type="EMBL" id="MT141868">
    <property type="protein sequence ID" value="QJA71373.1"/>
    <property type="molecule type" value="Genomic_DNA"/>
</dbReference>
<organism evidence="1">
    <name type="scientific">viral metagenome</name>
    <dbReference type="NCBI Taxonomy" id="1070528"/>
    <lineage>
        <taxon>unclassified sequences</taxon>
        <taxon>metagenomes</taxon>
        <taxon>organismal metagenomes</taxon>
    </lineage>
</organism>
<evidence type="ECO:0000313" key="1">
    <source>
        <dbReference type="EMBL" id="QJA71373.1"/>
    </source>
</evidence>
<keyword evidence="1" id="KW-0808">Transferase</keyword>
<dbReference type="GO" id="GO:0016740">
    <property type="term" value="F:transferase activity"/>
    <property type="evidence" value="ECO:0007669"/>
    <property type="project" value="UniProtKB-KW"/>
</dbReference>
<dbReference type="SUPFAM" id="SSF53448">
    <property type="entry name" value="Nucleotide-diphospho-sugar transferases"/>
    <property type="match status" value="1"/>
</dbReference>
<accession>A0A6M3JN48</accession>
<proteinExistence type="predicted"/>
<protein>
    <submittedName>
        <fullName evidence="1">Putative glycosyltransferase</fullName>
    </submittedName>
</protein>